<accession>A0A1J5Q2U2</accession>
<dbReference type="EMBL" id="MLJW01004318">
    <property type="protein sequence ID" value="OIQ70197.1"/>
    <property type="molecule type" value="Genomic_DNA"/>
</dbReference>
<dbReference type="AlphaFoldDB" id="A0A1J5Q2U2"/>
<organism evidence="1">
    <name type="scientific">mine drainage metagenome</name>
    <dbReference type="NCBI Taxonomy" id="410659"/>
    <lineage>
        <taxon>unclassified sequences</taxon>
        <taxon>metagenomes</taxon>
        <taxon>ecological metagenomes</taxon>
    </lineage>
</organism>
<sequence length="89" mass="10003">MDALAPYTNELLQDGQVGVAQEMVVCGPSLLTINKPLILIDQFACGIDNNPLIVPEAVDMRARLYQNRISQGRRQRCHIVEVSWIPTRQ</sequence>
<protein>
    <submittedName>
        <fullName evidence="1">Uncharacterized protein</fullName>
    </submittedName>
</protein>
<evidence type="ECO:0000313" key="1">
    <source>
        <dbReference type="EMBL" id="OIQ70197.1"/>
    </source>
</evidence>
<gene>
    <name evidence="1" type="ORF">GALL_481950</name>
</gene>
<reference evidence="1" key="1">
    <citation type="submission" date="2016-10" db="EMBL/GenBank/DDBJ databases">
        <title>Sequence of Gallionella enrichment culture.</title>
        <authorList>
            <person name="Poehlein A."/>
            <person name="Muehling M."/>
            <person name="Daniel R."/>
        </authorList>
    </citation>
    <scope>NUCLEOTIDE SEQUENCE</scope>
</reference>
<name>A0A1J5Q2U2_9ZZZZ</name>
<comment type="caution">
    <text evidence="1">The sequence shown here is derived from an EMBL/GenBank/DDBJ whole genome shotgun (WGS) entry which is preliminary data.</text>
</comment>
<proteinExistence type="predicted"/>